<dbReference type="PATRIC" id="fig|47500.8.peg.194"/>
<reference evidence="2 4" key="2">
    <citation type="submission" date="2016-10" db="EMBL/GenBank/DDBJ databases">
        <authorList>
            <person name="de Groot N.N."/>
        </authorList>
    </citation>
    <scope>NUCLEOTIDE SEQUENCE [LARGE SCALE GENOMIC DNA]</scope>
    <source>
        <strain evidence="2 4">DSM 2895</strain>
    </source>
</reference>
<evidence type="ECO:0008006" key="5">
    <source>
        <dbReference type="Google" id="ProtNLM"/>
    </source>
</evidence>
<protein>
    <recommendedName>
        <fullName evidence="5">Tetratricopeptide repeat protein</fullName>
    </recommendedName>
</protein>
<dbReference type="SUPFAM" id="SSF48452">
    <property type="entry name" value="TPR-like"/>
    <property type="match status" value="1"/>
</dbReference>
<keyword evidence="3" id="KW-1185">Reference proteome</keyword>
<evidence type="ECO:0000313" key="3">
    <source>
        <dbReference type="Proteomes" id="UP000037269"/>
    </source>
</evidence>
<dbReference type="STRING" id="47500.AF333_18855"/>
<reference evidence="1 3" key="1">
    <citation type="submission" date="2015-07" db="EMBL/GenBank/DDBJ databases">
        <title>Fjat-14205 dsm 2895.</title>
        <authorList>
            <person name="Liu B."/>
            <person name="Wang J."/>
            <person name="Zhu Y."/>
            <person name="Liu G."/>
            <person name="Chen Q."/>
            <person name="Chen Z."/>
            <person name="Lan J."/>
            <person name="Che J."/>
            <person name="Ge C."/>
            <person name="Shi H."/>
            <person name="Pan Z."/>
            <person name="Liu X."/>
        </authorList>
    </citation>
    <scope>NUCLEOTIDE SEQUENCE [LARGE SCALE GENOMIC DNA]</scope>
    <source>
        <strain evidence="1 3">DSM 2895</strain>
    </source>
</reference>
<sequence length="363" mass="43583">MEIHEISEQLQTIKHSKALWSVFDYKKCKDVYGYDSNGLSRYALIIQLQYDATLTENDKPLLRYLMKNEIDMHKYHPYQGHYESMDIVAYLLAKFRYVNHIQLFEQAKLCNFDTYYGFDTEYLFSAGIEETIKYVEQNDLYRISSYFQEIQDEIETMYTAEYLEQWFQSKVRWYPTNIEEESLITLMDRAVVFGNIEEARVLLRQLEESLKPEENHFSLLYYRSKELEEYDKALYYLEKQLPYAEEPFDKVSLWLNFAELYMLKQEWDQAFESVKQCEKELKAFSSWKRTGLGRSLTETLLDISLAVRESDKSLAREAYRWADQMLKTTNNNSYVILKKAHQCAKAFHLKKEFRYGVFSPKER</sequence>
<evidence type="ECO:0000313" key="4">
    <source>
        <dbReference type="Proteomes" id="UP000182836"/>
    </source>
</evidence>
<proteinExistence type="predicted"/>
<dbReference type="EMBL" id="FNED01000043">
    <property type="protein sequence ID" value="SDK21037.1"/>
    <property type="molecule type" value="Genomic_DNA"/>
</dbReference>
<evidence type="ECO:0000313" key="2">
    <source>
        <dbReference type="EMBL" id="SDK21037.1"/>
    </source>
</evidence>
<name>A0A0D1YL25_ANEMI</name>
<accession>A0A0D1YL25</accession>
<gene>
    <name evidence="1" type="ORF">AF333_18855</name>
    <name evidence="2" type="ORF">SAMN04487909_14349</name>
</gene>
<dbReference type="EMBL" id="LGUG01000004">
    <property type="protein sequence ID" value="KON97216.1"/>
    <property type="molecule type" value="Genomic_DNA"/>
</dbReference>
<dbReference type="Proteomes" id="UP000182836">
    <property type="component" value="Unassembled WGS sequence"/>
</dbReference>
<dbReference type="AlphaFoldDB" id="A0A0D1YL25"/>
<organism evidence="1 3">
    <name type="scientific">Aneurinibacillus migulanus</name>
    <name type="common">Bacillus migulanus</name>
    <dbReference type="NCBI Taxonomy" id="47500"/>
    <lineage>
        <taxon>Bacteria</taxon>
        <taxon>Bacillati</taxon>
        <taxon>Bacillota</taxon>
        <taxon>Bacilli</taxon>
        <taxon>Bacillales</taxon>
        <taxon>Paenibacillaceae</taxon>
        <taxon>Aneurinibacillus group</taxon>
        <taxon>Aneurinibacillus</taxon>
    </lineage>
</organism>
<dbReference type="OrthoDB" id="305750at2"/>
<dbReference type="RefSeq" id="WP_043063736.1">
    <property type="nucleotide sequence ID" value="NZ_BJOA01000244.1"/>
</dbReference>
<evidence type="ECO:0000313" key="1">
    <source>
        <dbReference type="EMBL" id="KON97216.1"/>
    </source>
</evidence>
<dbReference type="GeneID" id="42307213"/>
<dbReference type="Proteomes" id="UP000037269">
    <property type="component" value="Unassembled WGS sequence"/>
</dbReference>
<dbReference type="InterPro" id="IPR011990">
    <property type="entry name" value="TPR-like_helical_dom_sf"/>
</dbReference>